<comment type="catalytic activity">
    <reaction evidence="1 6">
        <text>a beta-lactam + H2O = a substituted beta-amino acid</text>
        <dbReference type="Rhea" id="RHEA:20401"/>
        <dbReference type="ChEBI" id="CHEBI:15377"/>
        <dbReference type="ChEBI" id="CHEBI:35627"/>
        <dbReference type="ChEBI" id="CHEBI:140347"/>
        <dbReference type="EC" id="3.5.2.6"/>
    </reaction>
</comment>
<evidence type="ECO:0000256" key="4">
    <source>
        <dbReference type="ARBA" id="ARBA00022801"/>
    </source>
</evidence>
<dbReference type="OrthoDB" id="5377431at2"/>
<comment type="caution">
    <text evidence="9">The sequence shown here is derived from an EMBL/GenBank/DDBJ whole genome shotgun (WGS) entry which is preliminary data.</text>
</comment>
<dbReference type="EC" id="3.5.2.6" evidence="3 6"/>
<evidence type="ECO:0000259" key="8">
    <source>
        <dbReference type="Pfam" id="PF00144"/>
    </source>
</evidence>
<dbReference type="InterPro" id="IPR012338">
    <property type="entry name" value="Beta-lactam/transpept-like"/>
</dbReference>
<dbReference type="NCBIfam" id="NF033085">
    <property type="entry name" value="bla_class_C"/>
    <property type="match status" value="1"/>
</dbReference>
<accession>A0A0B1QBU4</accession>
<dbReference type="GO" id="GO:0030288">
    <property type="term" value="C:outer membrane-bounded periplasmic space"/>
    <property type="evidence" value="ECO:0007669"/>
    <property type="project" value="InterPro"/>
</dbReference>
<evidence type="ECO:0000313" key="10">
    <source>
        <dbReference type="Proteomes" id="UP000030826"/>
    </source>
</evidence>
<feature type="signal peptide" evidence="7">
    <location>
        <begin position="1"/>
        <end position="22"/>
    </location>
</feature>
<evidence type="ECO:0000313" key="9">
    <source>
        <dbReference type="EMBL" id="KHJ56397.1"/>
    </source>
</evidence>
<dbReference type="PROSITE" id="PS00336">
    <property type="entry name" value="BETA_LACTAMASE_C"/>
    <property type="match status" value="1"/>
</dbReference>
<dbReference type="Pfam" id="PF00144">
    <property type="entry name" value="Beta-lactamase"/>
    <property type="match status" value="1"/>
</dbReference>
<dbReference type="InterPro" id="IPR001586">
    <property type="entry name" value="Beta-lactam_class-C_AS"/>
</dbReference>
<name>A0A0B1QBU4_9HYPH</name>
<evidence type="ECO:0000256" key="7">
    <source>
        <dbReference type="SAM" id="SignalP"/>
    </source>
</evidence>
<protein>
    <recommendedName>
        <fullName evidence="3 6">Beta-lactamase</fullName>
        <ecNumber evidence="3 6">3.5.2.6</ecNumber>
    </recommendedName>
</protein>
<dbReference type="PANTHER" id="PTHR46825">
    <property type="entry name" value="D-ALANYL-D-ALANINE-CARBOXYPEPTIDASE/ENDOPEPTIDASE AMPH"/>
    <property type="match status" value="1"/>
</dbReference>
<dbReference type="STRING" id="370622.LA66_07645"/>
<dbReference type="SUPFAM" id="SSF56601">
    <property type="entry name" value="beta-lactamase/transpeptidase-like"/>
    <property type="match status" value="1"/>
</dbReference>
<reference evidence="9 10" key="1">
    <citation type="submission" date="2014-09" db="EMBL/GenBank/DDBJ databases">
        <title>Isolation and characterization of Aurantimonas altamirensis ON-56566 from clinical sample following a dog bite.</title>
        <authorList>
            <person name="Eshaghi A."/>
            <person name="Li A."/>
            <person name="Shahinas D."/>
            <person name="Bahn P."/>
            <person name="Kus J.V."/>
            <person name="Patel S.N."/>
        </authorList>
    </citation>
    <scope>NUCLEOTIDE SEQUENCE [LARGE SCALE GENOMIC DNA]</scope>
    <source>
        <strain evidence="9 10">ON-56566</strain>
    </source>
</reference>
<dbReference type="Proteomes" id="UP000030826">
    <property type="component" value="Unassembled WGS sequence"/>
</dbReference>
<evidence type="ECO:0000256" key="1">
    <source>
        <dbReference type="ARBA" id="ARBA00001526"/>
    </source>
</evidence>
<organism evidence="9 10">
    <name type="scientific">Aureimonas altamirensis</name>
    <dbReference type="NCBI Taxonomy" id="370622"/>
    <lineage>
        <taxon>Bacteria</taxon>
        <taxon>Pseudomonadati</taxon>
        <taxon>Pseudomonadota</taxon>
        <taxon>Alphaproteobacteria</taxon>
        <taxon>Hyphomicrobiales</taxon>
        <taxon>Aurantimonadaceae</taxon>
        <taxon>Aureimonas</taxon>
    </lineage>
</organism>
<keyword evidence="4 6" id="KW-0378">Hydrolase</keyword>
<dbReference type="GO" id="GO:0017001">
    <property type="term" value="P:antibiotic catabolic process"/>
    <property type="evidence" value="ECO:0007669"/>
    <property type="project" value="InterPro"/>
</dbReference>
<dbReference type="PANTHER" id="PTHR46825:SF8">
    <property type="entry name" value="BETA-LACTAMASE-RELATED"/>
    <property type="match status" value="1"/>
</dbReference>
<evidence type="ECO:0000256" key="5">
    <source>
        <dbReference type="ARBA" id="ARBA00023251"/>
    </source>
</evidence>
<dbReference type="AlphaFoldDB" id="A0A0B1QBU4"/>
<dbReference type="InterPro" id="IPR001466">
    <property type="entry name" value="Beta-lactam-related"/>
</dbReference>
<dbReference type="RefSeq" id="WP_039190151.1">
    <property type="nucleotide sequence ID" value="NZ_JRFJ01000001.1"/>
</dbReference>
<feature type="chain" id="PRO_5002059814" description="Beta-lactamase" evidence="7">
    <location>
        <begin position="23"/>
        <end position="378"/>
    </location>
</feature>
<dbReference type="GO" id="GO:0008800">
    <property type="term" value="F:beta-lactamase activity"/>
    <property type="evidence" value="ECO:0007669"/>
    <property type="project" value="UniProtKB-UniRule"/>
</dbReference>
<gene>
    <name evidence="9" type="ORF">LA66_07645</name>
</gene>
<evidence type="ECO:0000256" key="3">
    <source>
        <dbReference type="ARBA" id="ARBA00012865"/>
    </source>
</evidence>
<evidence type="ECO:0000256" key="6">
    <source>
        <dbReference type="RuleBase" id="RU361140"/>
    </source>
</evidence>
<dbReference type="GO" id="GO:0046677">
    <property type="term" value="P:response to antibiotic"/>
    <property type="evidence" value="ECO:0007669"/>
    <property type="project" value="UniProtKB-UniRule"/>
</dbReference>
<keyword evidence="7" id="KW-0732">Signal</keyword>
<dbReference type="Gene3D" id="3.40.710.10">
    <property type="entry name" value="DD-peptidase/beta-lactamase superfamily"/>
    <property type="match status" value="1"/>
</dbReference>
<dbReference type="InterPro" id="IPR050491">
    <property type="entry name" value="AmpC-like"/>
</dbReference>
<proteinExistence type="inferred from homology"/>
<evidence type="ECO:0000256" key="2">
    <source>
        <dbReference type="ARBA" id="ARBA00007840"/>
    </source>
</evidence>
<dbReference type="InterPro" id="IPR058136">
    <property type="entry name" value="AmpC"/>
</dbReference>
<sequence>MMKRSPALAASALLFLSSHALAGEAEIKAAADAAARTIMQQHDVPGLAIAVTRNGDRDVFNYGVAARDSGLPVTDDTIFEVGSVSKTFTAALGGVAMHKGLMKPGDPAGAFLPWLGDGALARTPVMNLATYTAGGLPLQFPDGVTDDASMHAWFAGWKPTSAPGDSRQYSNPSIGLYGATVAAAMDGDFAELMQREIILPLELRSTFTRVPDERMDDYAWGLNRNGRQVRVNPGALDTQAYGIKTTASDLALFLEAQMDDGSLDGGLAQTHRPQFRIGPMLQAYGWEIYEDPADLDALLAGNSTDMAMKPQDARPLEAEPTLSHALYNKTGSTAGFGAYAAFLPDRQAGIAILANRSYPNADRIRAAHAILRAMGAID</sequence>
<comment type="similarity">
    <text evidence="2 6">Belongs to the class-C beta-lactamase family.</text>
</comment>
<feature type="domain" description="Beta-lactamase-related" evidence="8">
    <location>
        <begin position="32"/>
        <end position="372"/>
    </location>
</feature>
<keyword evidence="5 6" id="KW-0046">Antibiotic resistance</keyword>
<dbReference type="EMBL" id="JRFJ01000001">
    <property type="protein sequence ID" value="KHJ56397.1"/>
    <property type="molecule type" value="Genomic_DNA"/>
</dbReference>